<reference evidence="2 3" key="1">
    <citation type="submission" date="2019-04" db="EMBL/GenBank/DDBJ databases">
        <title>Natronomonas sp. F20-122 a newhaloarchaeon isolated from a saline saltern of Isla Bacuta, Huelva, Spain.</title>
        <authorList>
            <person name="Duran-Viseras A."/>
            <person name="Sanchez-Porro C."/>
            <person name="Ventosa A."/>
        </authorList>
    </citation>
    <scope>NUCLEOTIDE SEQUENCE [LARGE SCALE GENOMIC DNA]</scope>
    <source>
        <strain evidence="2 3">F20-122</strain>
    </source>
</reference>
<gene>
    <name evidence="2" type="ORF">DM868_02525</name>
</gene>
<proteinExistence type="predicted"/>
<accession>A0A4U5JFK2</accession>
<dbReference type="Proteomes" id="UP000308037">
    <property type="component" value="Unassembled WGS sequence"/>
</dbReference>
<dbReference type="EMBL" id="QKNX01000001">
    <property type="protein sequence ID" value="TKR27974.1"/>
    <property type="molecule type" value="Genomic_DNA"/>
</dbReference>
<evidence type="ECO:0000313" key="3">
    <source>
        <dbReference type="Proteomes" id="UP000308037"/>
    </source>
</evidence>
<comment type="caution">
    <text evidence="2">The sequence shown here is derived from an EMBL/GenBank/DDBJ whole genome shotgun (WGS) entry which is preliminary data.</text>
</comment>
<protein>
    <submittedName>
        <fullName evidence="2">Uncharacterized protein</fullName>
    </submittedName>
</protein>
<evidence type="ECO:0000313" key="2">
    <source>
        <dbReference type="EMBL" id="TKR27974.1"/>
    </source>
</evidence>
<feature type="compositionally biased region" description="Polar residues" evidence="1">
    <location>
        <begin position="21"/>
        <end position="30"/>
    </location>
</feature>
<organism evidence="2 3">
    <name type="scientific">Natronomonas salsuginis</name>
    <dbReference type="NCBI Taxonomy" id="2217661"/>
    <lineage>
        <taxon>Archaea</taxon>
        <taxon>Methanobacteriati</taxon>
        <taxon>Methanobacteriota</taxon>
        <taxon>Stenosarchaea group</taxon>
        <taxon>Halobacteria</taxon>
        <taxon>Halobacteriales</taxon>
        <taxon>Natronomonadaceae</taxon>
        <taxon>Natronomonas</taxon>
    </lineage>
</organism>
<name>A0A4U5JFK2_9EURY</name>
<feature type="region of interest" description="Disordered" evidence="1">
    <location>
        <begin position="1"/>
        <end position="47"/>
    </location>
</feature>
<dbReference type="RefSeq" id="WP_137275274.1">
    <property type="nucleotide sequence ID" value="NZ_QKNX01000001.1"/>
</dbReference>
<evidence type="ECO:0000256" key="1">
    <source>
        <dbReference type="SAM" id="MobiDB-lite"/>
    </source>
</evidence>
<sequence>MPEQNSTSRADDSEHVRTHGYGSNRQSRSFVESLDPEDVFENPARPRRKEAISGLVDAGFLSSLEAEAYIRYVIEGQRGVEERSFSLSSVESAKTKIASARESFAILDAYRSPKAPDKCSKCGSDLGEVWTANLEEVSLCLDCADVERPELR</sequence>
<keyword evidence="3" id="KW-1185">Reference proteome</keyword>
<dbReference type="AlphaFoldDB" id="A0A4U5JFK2"/>